<dbReference type="Proteomes" id="UP001176941">
    <property type="component" value="Chromosome 10"/>
</dbReference>
<proteinExistence type="predicted"/>
<sequence length="104" mass="11704">MPVPARISQPRTPLCYNGGNSDLNVRQFGVRVLALPMLSCVALGPEADRTRRKPFKRIANKETENGHRLPEVIWQYVLRLEAFIPFDLYSSSQVLAESAAETYA</sequence>
<name>A0ABN8XXR8_RANTA</name>
<reference evidence="1" key="1">
    <citation type="submission" date="2023-04" db="EMBL/GenBank/DDBJ databases">
        <authorList>
            <consortium name="ELIXIR-Norway"/>
        </authorList>
    </citation>
    <scope>NUCLEOTIDE SEQUENCE [LARGE SCALE GENOMIC DNA]</scope>
</reference>
<accession>A0ABN8XXR8</accession>
<keyword evidence="2" id="KW-1185">Reference proteome</keyword>
<organism evidence="1 2">
    <name type="scientific">Rangifer tarandus platyrhynchus</name>
    <name type="common">Svalbard reindeer</name>
    <dbReference type="NCBI Taxonomy" id="3082113"/>
    <lineage>
        <taxon>Eukaryota</taxon>
        <taxon>Metazoa</taxon>
        <taxon>Chordata</taxon>
        <taxon>Craniata</taxon>
        <taxon>Vertebrata</taxon>
        <taxon>Euteleostomi</taxon>
        <taxon>Mammalia</taxon>
        <taxon>Eutheria</taxon>
        <taxon>Laurasiatheria</taxon>
        <taxon>Artiodactyla</taxon>
        <taxon>Ruminantia</taxon>
        <taxon>Pecora</taxon>
        <taxon>Cervidae</taxon>
        <taxon>Odocoileinae</taxon>
        <taxon>Rangifer</taxon>
    </lineage>
</organism>
<gene>
    <name evidence="1" type="ORF">MRATA1EN1_LOCUS2402</name>
</gene>
<protein>
    <submittedName>
        <fullName evidence="1">Uncharacterized protein</fullName>
    </submittedName>
</protein>
<dbReference type="EMBL" id="OX459946">
    <property type="protein sequence ID" value="CAI9153440.1"/>
    <property type="molecule type" value="Genomic_DNA"/>
</dbReference>
<evidence type="ECO:0000313" key="1">
    <source>
        <dbReference type="EMBL" id="CAI9153440.1"/>
    </source>
</evidence>
<evidence type="ECO:0000313" key="2">
    <source>
        <dbReference type="Proteomes" id="UP001176941"/>
    </source>
</evidence>